<dbReference type="CDD" id="cd12324">
    <property type="entry name" value="RRM_RBM8"/>
    <property type="match status" value="1"/>
</dbReference>
<feature type="region of interest" description="Disordered" evidence="7">
    <location>
        <begin position="185"/>
        <end position="204"/>
    </location>
</feature>
<feature type="domain" description="RRM" evidence="8">
    <location>
        <begin position="108"/>
        <end position="186"/>
    </location>
</feature>
<evidence type="ECO:0000313" key="9">
    <source>
        <dbReference type="EMBL" id="CCA18288.1"/>
    </source>
</evidence>
<dbReference type="Pfam" id="PF00076">
    <property type="entry name" value="RRM_1"/>
    <property type="match status" value="1"/>
</dbReference>
<dbReference type="PANTHER" id="PTHR45894">
    <property type="entry name" value="RNA-BINDING PROTEIN 8A"/>
    <property type="match status" value="1"/>
</dbReference>
<keyword evidence="5" id="KW-0539">Nucleus</keyword>
<dbReference type="SUPFAM" id="SSF54928">
    <property type="entry name" value="RNA-binding domain, RBD"/>
    <property type="match status" value="1"/>
</dbReference>
<dbReference type="Gene3D" id="3.30.70.330">
    <property type="match status" value="1"/>
</dbReference>
<sequence length="204" mass="23032">MAEEVDYESDAAMAMEEEEDTKINTLIKNTDKSDSGDKSPNEDKSRRIKGRGKGKAAMDEERYPDAAGVFEKLDQDESGDGKDNTTKRSTHRNAQKNHDKALKSIEGWILFVTGIHEEAQEEDVLDAFGEHAQVKNIHMNLDRRTGFVKGYALLEFEDFDAAKEAMNRMDEKEILGQKISVNWAFQKDKSGEKPSRRGNTSKEA</sequence>
<dbReference type="AlphaFoldDB" id="F0WAW6"/>
<dbReference type="InterPro" id="IPR008111">
    <property type="entry name" value="RNA-bd_8"/>
</dbReference>
<dbReference type="GO" id="GO:0005634">
    <property type="term" value="C:nucleus"/>
    <property type="evidence" value="ECO:0007669"/>
    <property type="project" value="UniProtKB-SubCell"/>
</dbReference>
<keyword evidence="3" id="KW-0963">Cytoplasm</keyword>
<dbReference type="PROSITE" id="PS50102">
    <property type="entry name" value="RRM"/>
    <property type="match status" value="1"/>
</dbReference>
<evidence type="ECO:0000259" key="8">
    <source>
        <dbReference type="PROSITE" id="PS50102"/>
    </source>
</evidence>
<evidence type="ECO:0000256" key="7">
    <source>
        <dbReference type="SAM" id="MobiDB-lite"/>
    </source>
</evidence>
<feature type="region of interest" description="Disordered" evidence="7">
    <location>
        <begin position="1"/>
        <end position="99"/>
    </location>
</feature>
<comment type="subcellular location">
    <subcellularLocation>
        <location evidence="2">Cytoplasm</location>
    </subcellularLocation>
    <subcellularLocation>
        <location evidence="1">Nucleus</location>
    </subcellularLocation>
</comment>
<dbReference type="GO" id="GO:0005737">
    <property type="term" value="C:cytoplasm"/>
    <property type="evidence" value="ECO:0007669"/>
    <property type="project" value="UniProtKB-SubCell"/>
</dbReference>
<proteinExistence type="predicted"/>
<name>F0WAW6_9STRA</name>
<evidence type="ECO:0000256" key="2">
    <source>
        <dbReference type="ARBA" id="ARBA00004496"/>
    </source>
</evidence>
<dbReference type="HOGENOM" id="CLU_012062_18_1_1"/>
<keyword evidence="4 6" id="KW-0694">RNA-binding</keyword>
<evidence type="ECO:0000256" key="3">
    <source>
        <dbReference type="ARBA" id="ARBA00022490"/>
    </source>
</evidence>
<evidence type="ECO:0000256" key="4">
    <source>
        <dbReference type="ARBA" id="ARBA00022884"/>
    </source>
</evidence>
<feature type="compositionally biased region" description="Basic and acidic residues" evidence="7">
    <location>
        <begin position="29"/>
        <end position="45"/>
    </location>
</feature>
<dbReference type="GO" id="GO:0003729">
    <property type="term" value="F:mRNA binding"/>
    <property type="evidence" value="ECO:0007669"/>
    <property type="project" value="InterPro"/>
</dbReference>
<feature type="compositionally biased region" description="Basic and acidic residues" evidence="7">
    <location>
        <begin position="186"/>
        <end position="204"/>
    </location>
</feature>
<dbReference type="EMBL" id="FR824095">
    <property type="protein sequence ID" value="CCA18438.1"/>
    <property type="molecule type" value="Genomic_DNA"/>
</dbReference>
<dbReference type="GO" id="GO:0006396">
    <property type="term" value="P:RNA processing"/>
    <property type="evidence" value="ECO:0007669"/>
    <property type="project" value="InterPro"/>
</dbReference>
<dbReference type="InterPro" id="IPR012677">
    <property type="entry name" value="Nucleotide-bd_a/b_plait_sf"/>
</dbReference>
<evidence type="ECO:0000256" key="5">
    <source>
        <dbReference type="ARBA" id="ARBA00023242"/>
    </source>
</evidence>
<reference evidence="9" key="2">
    <citation type="submission" date="2011-02" db="EMBL/GenBank/DDBJ databases">
        <authorList>
            <person name="MacLean D."/>
        </authorList>
    </citation>
    <scope>NUCLEOTIDE SEQUENCE</scope>
</reference>
<gene>
    <name evidence="9" type="primary">AlNc14C48G3827</name>
    <name evidence="10" type="synonym">AlNc14C50G3962</name>
    <name evidence="9" type="ORF">ALNC14_044310</name>
    <name evidence="10" type="ORF">ALNC14_045810</name>
</gene>
<dbReference type="InterPro" id="IPR033744">
    <property type="entry name" value="RRM_RBM8"/>
</dbReference>
<feature type="compositionally biased region" description="Basic and acidic residues" evidence="7">
    <location>
        <begin position="71"/>
        <end position="86"/>
    </location>
</feature>
<dbReference type="EMBL" id="FR824093">
    <property type="protein sequence ID" value="CCA18288.1"/>
    <property type="molecule type" value="Genomic_DNA"/>
</dbReference>
<organism evidence="9">
    <name type="scientific">Albugo laibachii Nc14</name>
    <dbReference type="NCBI Taxonomy" id="890382"/>
    <lineage>
        <taxon>Eukaryota</taxon>
        <taxon>Sar</taxon>
        <taxon>Stramenopiles</taxon>
        <taxon>Oomycota</taxon>
        <taxon>Peronosporomycetes</taxon>
        <taxon>Albuginales</taxon>
        <taxon>Albuginaceae</taxon>
        <taxon>Albugo</taxon>
    </lineage>
</organism>
<evidence type="ECO:0000256" key="6">
    <source>
        <dbReference type="PROSITE-ProRule" id="PRU00176"/>
    </source>
</evidence>
<dbReference type="SMART" id="SM00360">
    <property type="entry name" value="RRM"/>
    <property type="match status" value="1"/>
</dbReference>
<evidence type="ECO:0000256" key="1">
    <source>
        <dbReference type="ARBA" id="ARBA00004123"/>
    </source>
</evidence>
<evidence type="ECO:0000313" key="10">
    <source>
        <dbReference type="EMBL" id="CCA18438.1"/>
    </source>
</evidence>
<dbReference type="InterPro" id="IPR000504">
    <property type="entry name" value="RRM_dom"/>
</dbReference>
<dbReference type="InterPro" id="IPR035979">
    <property type="entry name" value="RBD_domain_sf"/>
</dbReference>
<feature type="compositionally biased region" description="Acidic residues" evidence="7">
    <location>
        <begin position="1"/>
        <end position="20"/>
    </location>
</feature>
<protein>
    <submittedName>
        <fullName evidence="9">RNA binding protein putative</fullName>
    </submittedName>
</protein>
<accession>F0WAW6</accession>
<reference evidence="9" key="1">
    <citation type="journal article" date="2011" name="PLoS Biol.">
        <title>Gene gain and loss during evolution of obligate parasitism in the white rust pathogen of Arabidopsis thaliana.</title>
        <authorList>
            <person name="Kemen E."/>
            <person name="Gardiner A."/>
            <person name="Schultz-Larsen T."/>
            <person name="Kemen A.C."/>
            <person name="Balmuth A.L."/>
            <person name="Robert-Seilaniantz A."/>
            <person name="Bailey K."/>
            <person name="Holub E."/>
            <person name="Studholme D.J."/>
            <person name="Maclean D."/>
            <person name="Jones J.D."/>
        </authorList>
    </citation>
    <scope>NUCLEOTIDE SEQUENCE</scope>
</reference>